<proteinExistence type="predicted"/>
<dbReference type="AlphaFoldDB" id="A0A370IBG5"/>
<dbReference type="Gene3D" id="1.10.3020.10">
    <property type="entry name" value="alpha-amino acid ester hydrolase ( Helical cap domain)"/>
    <property type="match status" value="1"/>
</dbReference>
<accession>A0A370IBG5</accession>
<dbReference type="Gene3D" id="2.60.120.260">
    <property type="entry name" value="Galactose-binding domain-like"/>
    <property type="match status" value="1"/>
</dbReference>
<sequence length="547" mass="60491">MRATLRNRLYGAMLDRLLRLPPAVTRDIRVTEGIRIGMLDGVDLVADLYQPNVPDAPTVLARTPYGRVGMVSRALAIPYAQRGFNVLIQSVRGSHGGSGGVFDPFRHEEADGLATLDWIEKQSWYHGQLFLAGPSYLGYTQWALAIGADDRVSGLLPAVALSDARELLYAGGGFFTGLAVQWIHRMTLLERSAHLADAVEVIGDRRALRAMWTLPLTDADRAATGKHVDYYQRWLTTPADAPYWSDRRVHDRLGRITAPTHIFGCWYDFCLPQQIADYRAMRAAGRDPLLTIGPWAHVDTEMMAAAVREGLTWFGRLARGEQPERKRVRLFVGGIEQWREFDAYPPGFVLGQQWYLHPSAGLAPTEPDTAATRHFRYDPADPTPDIGGATLDGGRSGRKDQREREYRPDVLTYTGAPLESDYEIIGPVRADITLRTSASSAGLFVRLCDVDPTDRSTNVCDGYLHATGLGDGPHTVTVDLWPTAYRFRAGHRPRLQISGGSFPRFARNTGSGESPLTAVTLTPVDYEIHTGSTITLPANAYAHRADP</sequence>
<dbReference type="GO" id="GO:0008239">
    <property type="term" value="F:dipeptidyl-peptidase activity"/>
    <property type="evidence" value="ECO:0007669"/>
    <property type="project" value="InterPro"/>
</dbReference>
<keyword evidence="5" id="KW-1185">Reference proteome</keyword>
<dbReference type="InterPro" id="IPR005674">
    <property type="entry name" value="CocE/Ser_esterase"/>
</dbReference>
<dbReference type="Proteomes" id="UP000254869">
    <property type="component" value="Unassembled WGS sequence"/>
</dbReference>
<dbReference type="InterPro" id="IPR013736">
    <property type="entry name" value="Xaa-Pro_dipept_C"/>
</dbReference>
<dbReference type="InterPro" id="IPR029058">
    <property type="entry name" value="AB_hydrolase_fold"/>
</dbReference>
<dbReference type="RefSeq" id="WP_245997166.1">
    <property type="nucleotide sequence ID" value="NZ_QQBC01000002.1"/>
</dbReference>
<evidence type="ECO:0000256" key="1">
    <source>
        <dbReference type="ARBA" id="ARBA00022801"/>
    </source>
</evidence>
<keyword evidence="1" id="KW-0378">Hydrolase</keyword>
<evidence type="ECO:0000313" key="5">
    <source>
        <dbReference type="Proteomes" id="UP000254869"/>
    </source>
</evidence>
<dbReference type="Pfam" id="PF08530">
    <property type="entry name" value="PepX_C"/>
    <property type="match status" value="1"/>
</dbReference>
<gene>
    <name evidence="4" type="ORF">DFR76_102477</name>
</gene>
<dbReference type="InterPro" id="IPR008979">
    <property type="entry name" value="Galactose-bd-like_sf"/>
</dbReference>
<dbReference type="SUPFAM" id="SSF49785">
    <property type="entry name" value="Galactose-binding domain-like"/>
    <property type="match status" value="1"/>
</dbReference>
<dbReference type="SMART" id="SM00939">
    <property type="entry name" value="PepX_C"/>
    <property type="match status" value="1"/>
</dbReference>
<dbReference type="InterPro" id="IPR000383">
    <property type="entry name" value="Xaa-Pro-like_dom"/>
</dbReference>
<name>A0A370IBG5_9NOCA</name>
<organism evidence="4 5">
    <name type="scientific">Nocardia pseudobrasiliensis</name>
    <dbReference type="NCBI Taxonomy" id="45979"/>
    <lineage>
        <taxon>Bacteria</taxon>
        <taxon>Bacillati</taxon>
        <taxon>Actinomycetota</taxon>
        <taxon>Actinomycetes</taxon>
        <taxon>Mycobacteriales</taxon>
        <taxon>Nocardiaceae</taxon>
        <taxon>Nocardia</taxon>
    </lineage>
</organism>
<dbReference type="Gene3D" id="3.40.50.1820">
    <property type="entry name" value="alpha/beta hydrolase"/>
    <property type="match status" value="1"/>
</dbReference>
<evidence type="ECO:0000259" key="3">
    <source>
        <dbReference type="SMART" id="SM00939"/>
    </source>
</evidence>
<dbReference type="EMBL" id="QQBC01000002">
    <property type="protein sequence ID" value="RDI68076.1"/>
    <property type="molecule type" value="Genomic_DNA"/>
</dbReference>
<dbReference type="Pfam" id="PF02129">
    <property type="entry name" value="Peptidase_S15"/>
    <property type="match status" value="1"/>
</dbReference>
<dbReference type="STRING" id="1210086.GCA_001613105_01054"/>
<feature type="region of interest" description="Disordered" evidence="2">
    <location>
        <begin position="376"/>
        <end position="405"/>
    </location>
</feature>
<comment type="caution">
    <text evidence="4">The sequence shown here is derived from an EMBL/GenBank/DDBJ whole genome shotgun (WGS) entry which is preliminary data.</text>
</comment>
<feature type="compositionally biased region" description="Basic and acidic residues" evidence="2">
    <location>
        <begin position="395"/>
        <end position="405"/>
    </location>
</feature>
<evidence type="ECO:0000256" key="2">
    <source>
        <dbReference type="SAM" id="MobiDB-lite"/>
    </source>
</evidence>
<evidence type="ECO:0000313" key="4">
    <source>
        <dbReference type="EMBL" id="RDI68076.1"/>
    </source>
</evidence>
<reference evidence="4 5" key="1">
    <citation type="submission" date="2018-07" db="EMBL/GenBank/DDBJ databases">
        <title>Genomic Encyclopedia of Type Strains, Phase IV (KMG-IV): sequencing the most valuable type-strain genomes for metagenomic binning, comparative biology and taxonomic classification.</title>
        <authorList>
            <person name="Goeker M."/>
        </authorList>
    </citation>
    <scope>NUCLEOTIDE SEQUENCE [LARGE SCALE GENOMIC DNA]</scope>
    <source>
        <strain evidence="4 5">DSM 44290</strain>
    </source>
</reference>
<dbReference type="SUPFAM" id="SSF53474">
    <property type="entry name" value="alpha/beta-Hydrolases"/>
    <property type="match status" value="1"/>
</dbReference>
<protein>
    <recommendedName>
        <fullName evidence="3">Xaa-Pro dipeptidyl-peptidase C-terminal domain-containing protein</fullName>
    </recommendedName>
</protein>
<dbReference type="NCBIfam" id="TIGR00976">
    <property type="entry name" value="CocE_NonD"/>
    <property type="match status" value="1"/>
</dbReference>
<feature type="domain" description="Xaa-Pro dipeptidyl-peptidase C-terminal" evidence="3">
    <location>
        <begin position="311"/>
        <end position="535"/>
    </location>
</feature>